<feature type="transmembrane region" description="Helical" evidence="1">
    <location>
        <begin position="268"/>
        <end position="286"/>
    </location>
</feature>
<gene>
    <name evidence="2" type="ORF">D9758_009482</name>
</gene>
<evidence type="ECO:0000313" key="3">
    <source>
        <dbReference type="Proteomes" id="UP000559256"/>
    </source>
</evidence>
<sequence length="325" mass="35412">MNVVPTAGIGIEAMNSTVSNAPSGDPPIPALIYIYNALTFLGFFSLLALLITAWTVSSIHRSVTWYAFLLSWVAFCIANALLLGHQFDSNPEFDLCLTQAALIYAVPALTAYSSLAMTLQLSLSVAALLKDGSNLQGRIIYLLLTLPPGIAAIVLIEALIYGLERTDSVARSGSGMICRITDGIPLKVTAVLVILAMLATIIVEAFTFGTLYRSWAAFRKLKRSQLQKSGVSLFTIIRLSIFSLLPMLALGLSVQASFQTDDNSLVDAHIYIVTEALPLAAGLIFATHKDILEVWTSWCRKKKLPCEQKEVKHRMQGQYTSPEIV</sequence>
<feature type="transmembrane region" description="Helical" evidence="1">
    <location>
        <begin position="233"/>
        <end position="256"/>
    </location>
</feature>
<dbReference type="AlphaFoldDB" id="A0A8H5G153"/>
<feature type="transmembrane region" description="Helical" evidence="1">
    <location>
        <begin position="32"/>
        <end position="56"/>
    </location>
</feature>
<dbReference type="OrthoDB" id="2896404at2759"/>
<proteinExistence type="predicted"/>
<name>A0A8H5G153_9AGAR</name>
<feature type="transmembrane region" description="Helical" evidence="1">
    <location>
        <begin position="141"/>
        <end position="163"/>
    </location>
</feature>
<keyword evidence="1" id="KW-0472">Membrane</keyword>
<organism evidence="2 3">
    <name type="scientific">Tetrapyrgos nigripes</name>
    <dbReference type="NCBI Taxonomy" id="182062"/>
    <lineage>
        <taxon>Eukaryota</taxon>
        <taxon>Fungi</taxon>
        <taxon>Dikarya</taxon>
        <taxon>Basidiomycota</taxon>
        <taxon>Agaricomycotina</taxon>
        <taxon>Agaricomycetes</taxon>
        <taxon>Agaricomycetidae</taxon>
        <taxon>Agaricales</taxon>
        <taxon>Marasmiineae</taxon>
        <taxon>Marasmiaceae</taxon>
        <taxon>Tetrapyrgos</taxon>
    </lineage>
</organism>
<feature type="transmembrane region" description="Helical" evidence="1">
    <location>
        <begin position="102"/>
        <end position="129"/>
    </location>
</feature>
<dbReference type="EMBL" id="JAACJM010000055">
    <property type="protein sequence ID" value="KAF5356412.1"/>
    <property type="molecule type" value="Genomic_DNA"/>
</dbReference>
<protein>
    <submittedName>
        <fullName evidence="2">Uncharacterized protein</fullName>
    </submittedName>
</protein>
<keyword evidence="3" id="KW-1185">Reference proteome</keyword>
<reference evidence="2 3" key="1">
    <citation type="journal article" date="2020" name="ISME J.">
        <title>Uncovering the hidden diversity of litter-decomposition mechanisms in mushroom-forming fungi.</title>
        <authorList>
            <person name="Floudas D."/>
            <person name="Bentzer J."/>
            <person name="Ahren D."/>
            <person name="Johansson T."/>
            <person name="Persson P."/>
            <person name="Tunlid A."/>
        </authorList>
    </citation>
    <scope>NUCLEOTIDE SEQUENCE [LARGE SCALE GENOMIC DNA]</scope>
    <source>
        <strain evidence="2 3">CBS 291.85</strain>
    </source>
</reference>
<feature type="transmembrane region" description="Helical" evidence="1">
    <location>
        <begin position="63"/>
        <end position="82"/>
    </location>
</feature>
<keyword evidence="1" id="KW-0812">Transmembrane</keyword>
<dbReference type="Proteomes" id="UP000559256">
    <property type="component" value="Unassembled WGS sequence"/>
</dbReference>
<comment type="caution">
    <text evidence="2">The sequence shown here is derived from an EMBL/GenBank/DDBJ whole genome shotgun (WGS) entry which is preliminary data.</text>
</comment>
<evidence type="ECO:0000313" key="2">
    <source>
        <dbReference type="EMBL" id="KAF5356412.1"/>
    </source>
</evidence>
<accession>A0A8H5G153</accession>
<keyword evidence="1" id="KW-1133">Transmembrane helix</keyword>
<feature type="transmembrane region" description="Helical" evidence="1">
    <location>
        <begin position="190"/>
        <end position="212"/>
    </location>
</feature>
<evidence type="ECO:0000256" key="1">
    <source>
        <dbReference type="SAM" id="Phobius"/>
    </source>
</evidence>